<dbReference type="Gene3D" id="2.70.98.70">
    <property type="match status" value="1"/>
</dbReference>
<dbReference type="OrthoDB" id="3476529at2759"/>
<evidence type="ECO:0000259" key="4">
    <source>
        <dbReference type="Pfam" id="PF07940"/>
    </source>
</evidence>
<keyword evidence="5" id="KW-0456">Lyase</keyword>
<feature type="compositionally biased region" description="Polar residues" evidence="2">
    <location>
        <begin position="21"/>
        <end position="39"/>
    </location>
</feature>
<protein>
    <submittedName>
        <fullName evidence="5">Chondroitin AC/alginate lyase</fullName>
    </submittedName>
</protein>
<dbReference type="AlphaFoldDB" id="A0A1Y1UEL7"/>
<feature type="region of interest" description="Disordered" evidence="2">
    <location>
        <begin position="86"/>
        <end position="120"/>
    </location>
</feature>
<dbReference type="PANTHER" id="PTHR38045:SF1">
    <property type="entry name" value="HEPARINASE II_III-LIKE PROTEIN"/>
    <property type="match status" value="1"/>
</dbReference>
<dbReference type="Gene3D" id="1.50.10.100">
    <property type="entry name" value="Chondroitin AC/alginate lyase"/>
    <property type="match status" value="1"/>
</dbReference>
<feature type="domain" description="Heparinase II/III-like C-terminal" evidence="4">
    <location>
        <begin position="576"/>
        <end position="745"/>
    </location>
</feature>
<reference evidence="5 6" key="1">
    <citation type="submission" date="2017-03" db="EMBL/GenBank/DDBJ databases">
        <title>Widespread Adenine N6-methylation of Active Genes in Fungi.</title>
        <authorList>
            <consortium name="DOE Joint Genome Institute"/>
            <person name="Mondo S.J."/>
            <person name="Dannebaum R.O."/>
            <person name="Kuo R.C."/>
            <person name="Louie K.B."/>
            <person name="Bewick A.J."/>
            <person name="Labutti K."/>
            <person name="Haridas S."/>
            <person name="Kuo A."/>
            <person name="Salamov A."/>
            <person name="Ahrendt S.R."/>
            <person name="Lau R."/>
            <person name="Bowen B.P."/>
            <person name="Lipzen A."/>
            <person name="Sullivan W."/>
            <person name="Andreopoulos W.B."/>
            <person name="Clum A."/>
            <person name="Lindquist E."/>
            <person name="Daum C."/>
            <person name="Northen T.R."/>
            <person name="Ramamoorthy G."/>
            <person name="Schmitz R.J."/>
            <person name="Gryganskyi A."/>
            <person name="Culley D."/>
            <person name="Magnuson J."/>
            <person name="James T.Y."/>
            <person name="O'Malley M.A."/>
            <person name="Stajich J.E."/>
            <person name="Spatafora J.W."/>
            <person name="Visel A."/>
            <person name="Grigoriev I.V."/>
        </authorList>
    </citation>
    <scope>NUCLEOTIDE SEQUENCE [LARGE SCALE GENOMIC DNA]</scope>
    <source>
        <strain evidence="5 6">NRRL Y-17943</strain>
    </source>
</reference>
<comment type="subcellular location">
    <subcellularLocation>
        <location evidence="1">Cell envelope</location>
    </subcellularLocation>
</comment>
<organism evidence="5 6">
    <name type="scientific">Kockovaella imperatae</name>
    <dbReference type="NCBI Taxonomy" id="4999"/>
    <lineage>
        <taxon>Eukaryota</taxon>
        <taxon>Fungi</taxon>
        <taxon>Dikarya</taxon>
        <taxon>Basidiomycota</taxon>
        <taxon>Agaricomycotina</taxon>
        <taxon>Tremellomycetes</taxon>
        <taxon>Tremellales</taxon>
        <taxon>Cuniculitremaceae</taxon>
        <taxon>Kockovaella</taxon>
    </lineage>
</organism>
<evidence type="ECO:0000313" key="5">
    <source>
        <dbReference type="EMBL" id="ORX35954.1"/>
    </source>
</evidence>
<dbReference type="GeneID" id="33555954"/>
<feature type="transmembrane region" description="Helical" evidence="3">
    <location>
        <begin position="58"/>
        <end position="79"/>
    </location>
</feature>
<evidence type="ECO:0000256" key="1">
    <source>
        <dbReference type="ARBA" id="ARBA00004196"/>
    </source>
</evidence>
<keyword evidence="3" id="KW-1133">Transmembrane helix</keyword>
<gene>
    <name evidence="5" type="ORF">BD324DRAFT_609193</name>
</gene>
<keyword evidence="3" id="KW-0472">Membrane</keyword>
<dbReference type="RefSeq" id="XP_021870083.1">
    <property type="nucleotide sequence ID" value="XM_022014146.1"/>
</dbReference>
<keyword evidence="3" id="KW-0812">Transmembrane</keyword>
<accession>A0A1Y1UEL7</accession>
<feature type="region of interest" description="Disordered" evidence="2">
    <location>
        <begin position="1"/>
        <end position="51"/>
    </location>
</feature>
<evidence type="ECO:0000256" key="2">
    <source>
        <dbReference type="SAM" id="MobiDB-lite"/>
    </source>
</evidence>
<name>A0A1Y1UEL7_9TREE</name>
<feature type="compositionally biased region" description="Polar residues" evidence="2">
    <location>
        <begin position="1"/>
        <end position="13"/>
    </location>
</feature>
<evidence type="ECO:0000313" key="6">
    <source>
        <dbReference type="Proteomes" id="UP000193218"/>
    </source>
</evidence>
<dbReference type="Proteomes" id="UP000193218">
    <property type="component" value="Unassembled WGS sequence"/>
</dbReference>
<dbReference type="STRING" id="4999.A0A1Y1UEL7"/>
<dbReference type="InterPro" id="IPR008929">
    <property type="entry name" value="Chondroitin_lyas"/>
</dbReference>
<keyword evidence="6" id="KW-1185">Reference proteome</keyword>
<sequence>MTFRQNASSNNPYATMDMRDSTQSSRQQLTDPMSSQNPYAATGSRGYNEKPRSSKKKWWWIGGILALLIIIGGVLGGVLGTQLNDDDKKDGSHSSSGGNNNDNSNGSGVPGNTGLPSGLTSANTAAMTETGANGQVYLAIATDSEWMLPLYATGTNTAGYSEPTVLANPSPESAWPADPNPPSNDSIRDHPRLIAPAYKWEALTTGGLIANDPYLSFWNETIVGNASDTLNDDPVPYTPDGGLTGSGVLDVARKMKLRVKNWAYAYKVTNETKYAERVWLEIWTAAGNNSAVPFGANGTRWNAQHFLDLAEFCATYAIAYDWLYDYWTDEQRDSMMWTMLDLGLSFGVHALNPNDTTEYGWEWWTGPPKNSQEINGNWNCVCNGGLTMAALAIIDRDPTGMAQQILDMAIPNAYNGCFQAPHDDGTWSETANYWYFGTSAAGEFVSSLLTAYGNDRGMAASNPGWALTPLYHMYVQGQTSLFNYGDCGPNKYSTTANSLMLWATMFQEPIYALYQRDHFDAPEPWSMFWYDPALDGTWWDQLPLDHFFPSELGAWASARSSWTDLTGSYWAIKSGDLRGHQTHGDLDLGDFVIDALGTRWFGELGSGQYLSTGYFSSSDQESERWTYYRKRTEGQNTILIDYLNQNVNAAPTQNWGSSNTSQGAAPSFSIPNDSTAYFTMDMSTAYNSSSSVKRGIRYFNSRKQILIQDEITGVPSGTDIQWRANTNATVTTNGGTATLVLDGQTAIATIVQGPSGAAFSTASPVPFSTDPPMPASDGYAGDPGNPGVTVLVVDQPNGGDLNLTIAINPQWPGMQSSDYLTPPNVPLDEWSLTSHNGA</sequence>
<dbReference type="PANTHER" id="PTHR38045">
    <property type="entry name" value="CHROMOSOME 1, WHOLE GENOME SHOTGUN SEQUENCE"/>
    <property type="match status" value="1"/>
</dbReference>
<proteinExistence type="predicted"/>
<dbReference type="EMBL" id="NBSH01000009">
    <property type="protein sequence ID" value="ORX35954.1"/>
    <property type="molecule type" value="Genomic_DNA"/>
</dbReference>
<comment type="caution">
    <text evidence="5">The sequence shown here is derived from an EMBL/GenBank/DDBJ whole genome shotgun (WGS) entry which is preliminary data.</text>
</comment>
<evidence type="ECO:0000256" key="3">
    <source>
        <dbReference type="SAM" id="Phobius"/>
    </source>
</evidence>
<dbReference type="GO" id="GO:0016829">
    <property type="term" value="F:lyase activity"/>
    <property type="evidence" value="ECO:0007669"/>
    <property type="project" value="UniProtKB-KW"/>
</dbReference>
<dbReference type="InterPro" id="IPR012480">
    <property type="entry name" value="Hepar_II_III_C"/>
</dbReference>
<feature type="compositionally biased region" description="Low complexity" evidence="2">
    <location>
        <begin position="93"/>
        <end position="107"/>
    </location>
</feature>
<dbReference type="InParanoid" id="A0A1Y1UEL7"/>
<dbReference type="Pfam" id="PF07940">
    <property type="entry name" value="Hepar_II_III_C"/>
    <property type="match status" value="1"/>
</dbReference>
<dbReference type="SUPFAM" id="SSF48230">
    <property type="entry name" value="Chondroitin AC/alginate lyase"/>
    <property type="match status" value="1"/>
</dbReference>